<gene>
    <name evidence="2" type="ORF">V2H45_12520</name>
</gene>
<evidence type="ECO:0000313" key="2">
    <source>
        <dbReference type="EMBL" id="MEE3717580.1"/>
    </source>
</evidence>
<evidence type="ECO:0000313" key="3">
    <source>
        <dbReference type="Proteomes" id="UP001333818"/>
    </source>
</evidence>
<accession>A0AAW9Q2F4</accession>
<organism evidence="2 3">
    <name type="scientific">Tumidithrix elongata BACA0141</name>
    <dbReference type="NCBI Taxonomy" id="2716417"/>
    <lineage>
        <taxon>Bacteria</taxon>
        <taxon>Bacillati</taxon>
        <taxon>Cyanobacteriota</taxon>
        <taxon>Cyanophyceae</taxon>
        <taxon>Pseudanabaenales</taxon>
        <taxon>Pseudanabaenaceae</taxon>
        <taxon>Tumidithrix</taxon>
        <taxon>Tumidithrix elongata</taxon>
    </lineage>
</organism>
<sequence length="119" mass="13085">MKAISIGVISTGVISAIAALAIPFSAQADTVRAYCKYFENGASQAKVSMPCWFSMRQGNITLRWQDSVTEYYKLIPGRASVYTDERGGIVYQQRGEEQADGSSARILKMENGSIYIWGS</sequence>
<keyword evidence="3" id="KW-1185">Reference proteome</keyword>
<name>A0AAW9Q2F4_9CYAN</name>
<protein>
    <submittedName>
        <fullName evidence="2">Uncharacterized protein</fullName>
    </submittedName>
</protein>
<evidence type="ECO:0000256" key="1">
    <source>
        <dbReference type="SAM" id="SignalP"/>
    </source>
</evidence>
<dbReference type="EMBL" id="JAZBJZ010000045">
    <property type="protein sequence ID" value="MEE3717580.1"/>
    <property type="molecule type" value="Genomic_DNA"/>
</dbReference>
<reference evidence="2" key="1">
    <citation type="submission" date="2024-01" db="EMBL/GenBank/DDBJ databases">
        <title>Bank of Algae and Cyanobacteria of the Azores (BACA) strain genomes.</title>
        <authorList>
            <person name="Luz R."/>
            <person name="Cordeiro R."/>
            <person name="Fonseca A."/>
            <person name="Goncalves V."/>
        </authorList>
    </citation>
    <scope>NUCLEOTIDE SEQUENCE</scope>
    <source>
        <strain evidence="2">BACA0141</strain>
    </source>
</reference>
<proteinExistence type="predicted"/>
<dbReference type="RefSeq" id="WP_330484009.1">
    <property type="nucleotide sequence ID" value="NZ_JAZBJZ010000045.1"/>
</dbReference>
<comment type="caution">
    <text evidence="2">The sequence shown here is derived from an EMBL/GenBank/DDBJ whole genome shotgun (WGS) entry which is preliminary data.</text>
</comment>
<feature type="chain" id="PRO_5043533029" evidence="1">
    <location>
        <begin position="29"/>
        <end position="119"/>
    </location>
</feature>
<feature type="signal peptide" evidence="1">
    <location>
        <begin position="1"/>
        <end position="28"/>
    </location>
</feature>
<keyword evidence="1" id="KW-0732">Signal</keyword>
<dbReference type="AlphaFoldDB" id="A0AAW9Q2F4"/>
<dbReference type="Proteomes" id="UP001333818">
    <property type="component" value="Unassembled WGS sequence"/>
</dbReference>